<feature type="non-terminal residue" evidence="2">
    <location>
        <position position="50"/>
    </location>
</feature>
<sequence>DRHRRAGRGGGDGGGAGPGRAPAAGVHAGGDPRPAARAPRRGRAGRRPGL</sequence>
<accession>A0A6J4H096</accession>
<protein>
    <submittedName>
        <fullName evidence="2">Uncharacterized protein</fullName>
    </submittedName>
</protein>
<gene>
    <name evidence="2" type="ORF">AVDCRST_MAG41-283</name>
</gene>
<proteinExistence type="predicted"/>
<feature type="compositionally biased region" description="Low complexity" evidence="1">
    <location>
        <begin position="19"/>
        <end position="37"/>
    </location>
</feature>
<evidence type="ECO:0000256" key="1">
    <source>
        <dbReference type="SAM" id="MobiDB-lite"/>
    </source>
</evidence>
<feature type="compositionally biased region" description="Basic residues" evidence="1">
    <location>
        <begin position="38"/>
        <end position="50"/>
    </location>
</feature>
<reference evidence="2" key="1">
    <citation type="submission" date="2020-02" db="EMBL/GenBank/DDBJ databases">
        <authorList>
            <person name="Meier V. D."/>
        </authorList>
    </citation>
    <scope>NUCLEOTIDE SEQUENCE</scope>
    <source>
        <strain evidence="2">AVDCRST_MAG41</strain>
    </source>
</reference>
<feature type="region of interest" description="Disordered" evidence="1">
    <location>
        <begin position="1"/>
        <end position="50"/>
    </location>
</feature>
<organism evidence="2">
    <name type="scientific">uncultured Mycobacteriales bacterium</name>
    <dbReference type="NCBI Taxonomy" id="581187"/>
    <lineage>
        <taxon>Bacteria</taxon>
        <taxon>Bacillati</taxon>
        <taxon>Actinomycetota</taxon>
        <taxon>Actinomycetes</taxon>
        <taxon>Mycobacteriales</taxon>
        <taxon>environmental samples</taxon>
    </lineage>
</organism>
<feature type="non-terminal residue" evidence="2">
    <location>
        <position position="1"/>
    </location>
</feature>
<feature type="compositionally biased region" description="Gly residues" evidence="1">
    <location>
        <begin position="8"/>
        <end position="18"/>
    </location>
</feature>
<dbReference type="AlphaFoldDB" id="A0A6J4H096"/>
<dbReference type="EMBL" id="CADCTP010000001">
    <property type="protein sequence ID" value="CAA9210771.1"/>
    <property type="molecule type" value="Genomic_DNA"/>
</dbReference>
<evidence type="ECO:0000313" key="2">
    <source>
        <dbReference type="EMBL" id="CAA9210771.1"/>
    </source>
</evidence>
<name>A0A6J4H096_9ACTN</name>